<dbReference type="GO" id="GO:0004588">
    <property type="term" value="F:orotate phosphoribosyltransferase activity"/>
    <property type="evidence" value="ECO:0007669"/>
    <property type="project" value="UniProtKB-EC"/>
</dbReference>
<sequence length="253" mass="28439">MLLPERLRSWGARLLDWLYPPRCGVCQQFCDGAICPACHARWQFLQPPYCRWCGKPFDPQAKASPLCGMCLRGTYRFDGARSAVLYEGIGREAVHALKFQRKPRLARPMGEAMAEVLQRALSGENGFLPLPWQRPDCLAPVPLHTETHRRRGYNQAALLAEVVGEHLGIPVVLDLLVQIRPMKPQATLSERERWENVKGAFAVPHAELVKGRVVVVVDDVMTTGATLQECAKVLKRAHARYVYCLTFARTVAL</sequence>
<dbReference type="EC" id="2.4.2.10" evidence="4"/>
<evidence type="ECO:0000256" key="1">
    <source>
        <dbReference type="ARBA" id="ARBA00008007"/>
    </source>
</evidence>
<keyword evidence="4" id="KW-0328">Glycosyltransferase</keyword>
<dbReference type="AlphaFoldDB" id="A0A2H5XAF5"/>
<dbReference type="SUPFAM" id="SSF53271">
    <property type="entry name" value="PRTase-like"/>
    <property type="match status" value="1"/>
</dbReference>
<gene>
    <name evidence="4" type="primary">pyrE_2</name>
    <name evidence="4" type="ORF">HRbin17_00673</name>
</gene>
<protein>
    <submittedName>
        <fullName evidence="4">Orotate phosphoribosyltransferase</fullName>
        <ecNumber evidence="4">2.4.2.10</ecNumber>
    </submittedName>
</protein>
<dbReference type="EMBL" id="BEHT01000007">
    <property type="protein sequence ID" value="GBC98176.1"/>
    <property type="molecule type" value="Genomic_DNA"/>
</dbReference>
<evidence type="ECO:0000313" key="4">
    <source>
        <dbReference type="EMBL" id="GBC98176.1"/>
    </source>
</evidence>
<dbReference type="InterPro" id="IPR000836">
    <property type="entry name" value="PRTase_dom"/>
</dbReference>
<dbReference type="Gene3D" id="3.40.50.2020">
    <property type="match status" value="1"/>
</dbReference>
<evidence type="ECO:0000313" key="5">
    <source>
        <dbReference type="Proteomes" id="UP000236173"/>
    </source>
</evidence>
<dbReference type="PANTHER" id="PTHR47505">
    <property type="entry name" value="DNA UTILIZATION PROTEIN YHGH"/>
    <property type="match status" value="1"/>
</dbReference>
<evidence type="ECO:0000259" key="3">
    <source>
        <dbReference type="Pfam" id="PF18912"/>
    </source>
</evidence>
<dbReference type="PANTHER" id="PTHR47505:SF1">
    <property type="entry name" value="DNA UTILIZATION PROTEIN YHGH"/>
    <property type="match status" value="1"/>
</dbReference>
<feature type="domain" description="Double zinc ribbon" evidence="3">
    <location>
        <begin position="14"/>
        <end position="71"/>
    </location>
</feature>
<comment type="similarity">
    <text evidence="1">Belongs to the ComF/GntX family.</text>
</comment>
<dbReference type="Pfam" id="PF00156">
    <property type="entry name" value="Pribosyltran"/>
    <property type="match status" value="1"/>
</dbReference>
<name>A0A2H5XAF5_9BACT</name>
<dbReference type="Proteomes" id="UP000236173">
    <property type="component" value="Unassembled WGS sequence"/>
</dbReference>
<keyword evidence="4" id="KW-0808">Transferase</keyword>
<feature type="domain" description="Phosphoribosyltransferase" evidence="2">
    <location>
        <begin position="193"/>
        <end position="248"/>
    </location>
</feature>
<dbReference type="InterPro" id="IPR029057">
    <property type="entry name" value="PRTase-like"/>
</dbReference>
<organism evidence="4 5">
    <name type="scientific">Candidatus Fervidibacter japonicus</name>
    <dbReference type="NCBI Taxonomy" id="2035412"/>
    <lineage>
        <taxon>Bacteria</taxon>
        <taxon>Candidatus Fervidibacterota</taxon>
        <taxon>Candidatus Fervidibacter</taxon>
    </lineage>
</organism>
<comment type="caution">
    <text evidence="4">The sequence shown here is derived from an EMBL/GenBank/DDBJ whole genome shotgun (WGS) entry which is preliminary data.</text>
</comment>
<accession>A0A2H5XAF5</accession>
<evidence type="ECO:0000259" key="2">
    <source>
        <dbReference type="Pfam" id="PF00156"/>
    </source>
</evidence>
<proteinExistence type="inferred from homology"/>
<dbReference type="CDD" id="cd06223">
    <property type="entry name" value="PRTases_typeI"/>
    <property type="match status" value="1"/>
</dbReference>
<dbReference type="InterPro" id="IPR051910">
    <property type="entry name" value="ComF/GntX_DNA_util-trans"/>
</dbReference>
<dbReference type="InterPro" id="IPR044005">
    <property type="entry name" value="DZR_2"/>
</dbReference>
<dbReference type="Pfam" id="PF18912">
    <property type="entry name" value="DZR_2"/>
    <property type="match status" value="1"/>
</dbReference>
<reference evidence="5" key="1">
    <citation type="submission" date="2017-09" db="EMBL/GenBank/DDBJ databases">
        <title>Metaegenomics of thermophilic ammonia-oxidizing enrichment culture.</title>
        <authorList>
            <person name="Kato S."/>
            <person name="Suzuki K."/>
        </authorList>
    </citation>
    <scope>NUCLEOTIDE SEQUENCE [LARGE SCALE GENOMIC DNA]</scope>
</reference>